<feature type="domain" description="Ketoreductase" evidence="4">
    <location>
        <begin position="7"/>
        <end position="196"/>
    </location>
</feature>
<evidence type="ECO:0000313" key="5">
    <source>
        <dbReference type="EMBL" id="GLI53337.1"/>
    </source>
</evidence>
<dbReference type="PIRSF" id="PIRSF000126">
    <property type="entry name" value="11-beta-HSD1"/>
    <property type="match status" value="1"/>
</dbReference>
<protein>
    <submittedName>
        <fullName evidence="5">Clavaldehyde dehydrogenase</fullName>
    </submittedName>
</protein>
<comment type="similarity">
    <text evidence="1 3">Belongs to the short-chain dehydrogenases/reductases (SDR) family.</text>
</comment>
<dbReference type="Gene3D" id="3.40.50.720">
    <property type="entry name" value="NAD(P)-binding Rossmann-like Domain"/>
    <property type="match status" value="1"/>
</dbReference>
<dbReference type="GO" id="GO:0016616">
    <property type="term" value="F:oxidoreductase activity, acting on the CH-OH group of donors, NAD or NADP as acceptor"/>
    <property type="evidence" value="ECO:0007669"/>
    <property type="project" value="UniProtKB-ARBA"/>
</dbReference>
<dbReference type="InterPro" id="IPR002347">
    <property type="entry name" value="SDR_fam"/>
</dbReference>
<dbReference type="PRINTS" id="PR00081">
    <property type="entry name" value="GDHRDH"/>
</dbReference>
<gene>
    <name evidence="5" type="ORF">TISLANDTSLP1_10300</name>
</gene>
<name>A0A9W6GGL6_9BACT</name>
<evidence type="ECO:0000259" key="4">
    <source>
        <dbReference type="SMART" id="SM00822"/>
    </source>
</evidence>
<evidence type="ECO:0000256" key="3">
    <source>
        <dbReference type="RuleBase" id="RU000363"/>
    </source>
</evidence>
<keyword evidence="6" id="KW-1185">Reference proteome</keyword>
<dbReference type="Pfam" id="PF00106">
    <property type="entry name" value="adh_short"/>
    <property type="match status" value="1"/>
</dbReference>
<dbReference type="AlphaFoldDB" id="A0A9W6GGL6"/>
<dbReference type="SMART" id="SM00822">
    <property type="entry name" value="PKS_KR"/>
    <property type="match status" value="1"/>
</dbReference>
<reference evidence="5" key="1">
    <citation type="submission" date="2022-12" db="EMBL/GenBank/DDBJ databases">
        <title>Reference genome sequencing for broad-spectrum identification of bacterial and archaeal isolates by mass spectrometry.</title>
        <authorList>
            <person name="Sekiguchi Y."/>
            <person name="Tourlousse D.M."/>
        </authorList>
    </citation>
    <scope>NUCLEOTIDE SEQUENCE</scope>
    <source>
        <strain evidence="5">TSL-P1</strain>
    </source>
</reference>
<dbReference type="EMBL" id="BSDX01000001">
    <property type="protein sequence ID" value="GLI53337.1"/>
    <property type="molecule type" value="Genomic_DNA"/>
</dbReference>
<dbReference type="InterPro" id="IPR057326">
    <property type="entry name" value="KR_dom"/>
</dbReference>
<organism evidence="5 6">
    <name type="scientific">Thermodesulfovibrio yellowstonii</name>
    <dbReference type="NCBI Taxonomy" id="28262"/>
    <lineage>
        <taxon>Bacteria</taxon>
        <taxon>Pseudomonadati</taxon>
        <taxon>Nitrospirota</taxon>
        <taxon>Thermodesulfovibrionia</taxon>
        <taxon>Thermodesulfovibrionales</taxon>
        <taxon>Thermodesulfovibrionaceae</taxon>
        <taxon>Thermodesulfovibrio</taxon>
    </lineage>
</organism>
<dbReference type="PRINTS" id="PR00080">
    <property type="entry name" value="SDRFAMILY"/>
</dbReference>
<dbReference type="FunFam" id="3.40.50.720:FF:000047">
    <property type="entry name" value="NADP-dependent L-serine/L-allo-threonine dehydrogenase"/>
    <property type="match status" value="1"/>
</dbReference>
<dbReference type="SUPFAM" id="SSF51735">
    <property type="entry name" value="NAD(P)-binding Rossmann-fold domains"/>
    <property type="match status" value="1"/>
</dbReference>
<keyword evidence="2" id="KW-0560">Oxidoreductase</keyword>
<proteinExistence type="inferred from homology"/>
<dbReference type="PROSITE" id="PS00061">
    <property type="entry name" value="ADH_SHORT"/>
    <property type="match status" value="1"/>
</dbReference>
<accession>A0A9W6GGL6</accession>
<dbReference type="PANTHER" id="PTHR43115">
    <property type="entry name" value="DEHYDROGENASE/REDUCTASE SDR FAMILY MEMBER 11"/>
    <property type="match status" value="1"/>
</dbReference>
<dbReference type="InterPro" id="IPR020904">
    <property type="entry name" value="Sc_DH/Rdtase_CS"/>
</dbReference>
<evidence type="ECO:0000256" key="1">
    <source>
        <dbReference type="ARBA" id="ARBA00006484"/>
    </source>
</evidence>
<dbReference type="Proteomes" id="UP001144297">
    <property type="component" value="Unassembled WGS sequence"/>
</dbReference>
<sequence length="244" mass="27008">MQSIKGKVALITGASKGIGLATAHKFANQGAELVLVSRSKELLNSIAEKIKKQFGVNVLSIPADLSKTKEVERVFETLKSHFGKLDILVNNAGRGIFNYIENGSEKEWKEVIDLNLTGLIHCTHLAVKMMILQRSGHIVNISSVAGRVGIPGWSVYCATKWAVVGFSESIRKELIKYNIRVTVIEPGVVATQWGENMPEEWIKSRGAMKALKAEDVAEAIYYVVTQPEHVSINELLIRPTEQER</sequence>
<comment type="caution">
    <text evidence="5">The sequence shown here is derived from an EMBL/GenBank/DDBJ whole genome shotgun (WGS) entry which is preliminary data.</text>
</comment>
<dbReference type="InterPro" id="IPR036291">
    <property type="entry name" value="NAD(P)-bd_dom_sf"/>
</dbReference>
<evidence type="ECO:0000256" key="2">
    <source>
        <dbReference type="ARBA" id="ARBA00023002"/>
    </source>
</evidence>
<dbReference type="PANTHER" id="PTHR43115:SF4">
    <property type="entry name" value="DEHYDROGENASE_REDUCTASE SDR FAMILY MEMBER 11"/>
    <property type="match status" value="1"/>
</dbReference>
<evidence type="ECO:0000313" key="6">
    <source>
        <dbReference type="Proteomes" id="UP001144297"/>
    </source>
</evidence>